<dbReference type="GO" id="GO:0016491">
    <property type="term" value="F:oxidoreductase activity"/>
    <property type="evidence" value="ECO:0007669"/>
    <property type="project" value="InterPro"/>
</dbReference>
<feature type="domain" description="Amine oxidase" evidence="1">
    <location>
        <begin position="14"/>
        <end position="260"/>
    </location>
</feature>
<evidence type="ECO:0000259" key="1">
    <source>
        <dbReference type="Pfam" id="PF01593"/>
    </source>
</evidence>
<dbReference type="GO" id="GO:0016116">
    <property type="term" value="P:carotenoid metabolic process"/>
    <property type="evidence" value="ECO:0007669"/>
    <property type="project" value="InterPro"/>
</dbReference>
<evidence type="ECO:0000313" key="3">
    <source>
        <dbReference type="Proteomes" id="UP000546464"/>
    </source>
</evidence>
<dbReference type="InterPro" id="IPR036188">
    <property type="entry name" value="FAD/NAD-bd_sf"/>
</dbReference>
<dbReference type="Pfam" id="PF01593">
    <property type="entry name" value="Amino_oxidase"/>
    <property type="match status" value="1"/>
</dbReference>
<dbReference type="PANTHER" id="PTHR46313:SF3">
    <property type="entry name" value="PROLYCOPENE ISOMERASE, CHLOROPLASTIC"/>
    <property type="match status" value="1"/>
</dbReference>
<evidence type="ECO:0000313" key="2">
    <source>
        <dbReference type="EMBL" id="MBC2594752.1"/>
    </source>
</evidence>
<dbReference type="EMBL" id="JACHVB010000034">
    <property type="protein sequence ID" value="MBC2594752.1"/>
    <property type="molecule type" value="Genomic_DNA"/>
</dbReference>
<organism evidence="2 3">
    <name type="scientific">Ruficoccus amylovorans</name>
    <dbReference type="NCBI Taxonomy" id="1804625"/>
    <lineage>
        <taxon>Bacteria</taxon>
        <taxon>Pseudomonadati</taxon>
        <taxon>Verrucomicrobiota</taxon>
        <taxon>Opitutia</taxon>
        <taxon>Puniceicoccales</taxon>
        <taxon>Cerasicoccaceae</taxon>
        <taxon>Ruficoccus</taxon>
    </lineage>
</organism>
<protein>
    <submittedName>
        <fullName evidence="2">NAD(P)/FAD-dependent oxidoreductase</fullName>
    </submittedName>
</protein>
<name>A0A842HE91_9BACT</name>
<comment type="caution">
    <text evidence="2">The sequence shown here is derived from an EMBL/GenBank/DDBJ whole genome shotgun (WGS) entry which is preliminary data.</text>
</comment>
<accession>A0A842HE91</accession>
<dbReference type="InterPro" id="IPR002937">
    <property type="entry name" value="Amino_oxidase"/>
</dbReference>
<reference evidence="2 3" key="1">
    <citation type="submission" date="2020-07" db="EMBL/GenBank/DDBJ databases">
        <authorList>
            <person name="Feng X."/>
        </authorList>
    </citation>
    <scope>NUCLEOTIDE SEQUENCE [LARGE SCALE GENOMIC DNA]</scope>
    <source>
        <strain evidence="2 3">JCM31066</strain>
    </source>
</reference>
<dbReference type="PANTHER" id="PTHR46313">
    <property type="match status" value="1"/>
</dbReference>
<dbReference type="SUPFAM" id="SSF51905">
    <property type="entry name" value="FAD/NAD(P)-binding domain"/>
    <property type="match status" value="1"/>
</dbReference>
<dbReference type="Proteomes" id="UP000546464">
    <property type="component" value="Unassembled WGS sequence"/>
</dbReference>
<proteinExistence type="predicted"/>
<keyword evidence="3" id="KW-1185">Reference proteome</keyword>
<gene>
    <name evidence="2" type="ORF">H5P28_10815</name>
</gene>
<dbReference type="InterPro" id="IPR045892">
    <property type="entry name" value="CrtISO-like"/>
</dbReference>
<sequence>MAERYDTIIIGAGFAGLSAGIRLAQFQKRVLILESHVLPGGLNSYYFRGKGQLYNSGLHTVTNFNARNRRWGFGLICRNLGIDARDFRLAPPKHPSALQTPAGELLFGNDLEILRGSVRDKFPAEIGAFDRFCEDLKKPQDAPTLQRAGSRELLGEYFNDPHLIDLLEMPVYIYGGYREGQIDAATFGTVFRSIFLEGCGSPPDIKHVLDLLIARFKSLGGELKFRRRVARILSEDGRFRGVELADGTQIEAGACLSSAGLAETGLLAGETWGRSGDLSVFETVVAMNRPLDQLGVDRTLLMVSLEPEFHWRAPEGRQEYFHLTLAASDNYAFAEAPSVHHLKIGCFQSGTHWLGLDAETYQHEKNRLEEKMLGELTARFPGLLDEPAAHHESLTPKTVVHYTSHLNGGIYGGSVKSFDGGTPLPGLFVIGNDQAGIGIMGALTSGVIVANYKIILPGQ</sequence>
<dbReference type="Gene3D" id="3.50.50.60">
    <property type="entry name" value="FAD/NAD(P)-binding domain"/>
    <property type="match status" value="2"/>
</dbReference>
<dbReference type="RefSeq" id="WP_185675720.1">
    <property type="nucleotide sequence ID" value="NZ_JACHVB010000034.1"/>
</dbReference>
<dbReference type="AlphaFoldDB" id="A0A842HE91"/>